<comment type="caution">
    <text evidence="2">The sequence shown here is derived from an EMBL/GenBank/DDBJ whole genome shotgun (WGS) entry which is preliminary data.</text>
</comment>
<accession>A0A0W1R6L7</accession>
<dbReference type="EMBL" id="LOPU01000029">
    <property type="protein sequence ID" value="KTG08759.1"/>
    <property type="molecule type" value="Genomic_DNA"/>
</dbReference>
<dbReference type="OrthoDB" id="170048at2157"/>
<gene>
    <name evidence="2" type="ORF">AUR64_13100</name>
</gene>
<organism evidence="2 3">
    <name type="scientific">Haloprofundus marisrubri</name>
    <dbReference type="NCBI Taxonomy" id="1514971"/>
    <lineage>
        <taxon>Archaea</taxon>
        <taxon>Methanobacteriati</taxon>
        <taxon>Methanobacteriota</taxon>
        <taxon>Stenosarchaea group</taxon>
        <taxon>Halobacteria</taxon>
        <taxon>Halobacteriales</taxon>
        <taxon>Haloferacaceae</taxon>
        <taxon>Haloprofundus</taxon>
    </lineage>
</organism>
<evidence type="ECO:0000313" key="2">
    <source>
        <dbReference type="EMBL" id="KTG08759.1"/>
    </source>
</evidence>
<name>A0A0W1R6L7_9EURY</name>
<proteinExistence type="predicted"/>
<keyword evidence="3" id="KW-1185">Reference proteome</keyword>
<feature type="compositionally biased region" description="Acidic residues" evidence="1">
    <location>
        <begin position="109"/>
        <end position="118"/>
    </location>
</feature>
<dbReference type="AlphaFoldDB" id="A0A0W1R6L7"/>
<evidence type="ECO:0000256" key="1">
    <source>
        <dbReference type="SAM" id="MobiDB-lite"/>
    </source>
</evidence>
<evidence type="ECO:0000313" key="3">
    <source>
        <dbReference type="Proteomes" id="UP000054387"/>
    </source>
</evidence>
<reference evidence="2 3" key="1">
    <citation type="submission" date="2015-12" db="EMBL/GenBank/DDBJ databases">
        <title>Haloprofundus marisrubri gen. nov., sp. nov., an extremely halophilic archaeon isolated from the Discovery deep brine-seawater interface in the Red Sea.</title>
        <authorList>
            <person name="Zhang G."/>
            <person name="Stingl U."/>
            <person name="Rashid M."/>
        </authorList>
    </citation>
    <scope>NUCLEOTIDE SEQUENCE [LARGE SCALE GENOMIC DNA]</scope>
    <source>
        <strain evidence="2 3">SB9</strain>
    </source>
</reference>
<dbReference type="Proteomes" id="UP000054387">
    <property type="component" value="Unassembled WGS sequence"/>
</dbReference>
<feature type="region of interest" description="Disordered" evidence="1">
    <location>
        <begin position="87"/>
        <end position="118"/>
    </location>
</feature>
<protein>
    <submittedName>
        <fullName evidence="2">Uncharacterized protein</fullName>
    </submittedName>
</protein>
<sequence>MVDKELGEATIVYEDPDGETIEKNVKNEHVAYFQDHWLVKVGEDDEGRDIVRRIPATRVYHVERTVEKFEEEVKTVRDQVQSFTDDLRSRLLGGGEQTDGNDEPLSISVDDDSNEKKR</sequence>
<dbReference type="RefSeq" id="WP_058581911.1">
    <property type="nucleotide sequence ID" value="NZ_LOPU01000029.1"/>
</dbReference>